<reference evidence="2 3" key="1">
    <citation type="submission" date="2017-10" db="EMBL/GenBank/DDBJ databases">
        <title>Bacillus sp. nov., a halophilic bacterium isolated from a Yangshapao Lake.</title>
        <authorList>
            <person name="Wang H."/>
        </authorList>
    </citation>
    <scope>NUCLEOTIDE SEQUENCE [LARGE SCALE GENOMIC DNA]</scope>
    <source>
        <strain evidence="2 3">YSP-3</strain>
    </source>
</reference>
<feature type="region of interest" description="Disordered" evidence="1">
    <location>
        <begin position="40"/>
        <end position="73"/>
    </location>
</feature>
<name>A0A2W0H504_9BACI</name>
<proteinExistence type="predicted"/>
<evidence type="ECO:0000256" key="1">
    <source>
        <dbReference type="SAM" id="MobiDB-lite"/>
    </source>
</evidence>
<gene>
    <name evidence="2" type="ORF">CR205_14665</name>
</gene>
<comment type="caution">
    <text evidence="2">The sequence shown here is derived from an EMBL/GenBank/DDBJ whole genome shotgun (WGS) entry which is preliminary data.</text>
</comment>
<accession>A0A2W0H504</accession>
<protein>
    <submittedName>
        <fullName evidence="2">YpzG family protein</fullName>
    </submittedName>
</protein>
<dbReference type="AlphaFoldDB" id="A0A2W0H504"/>
<evidence type="ECO:0000313" key="3">
    <source>
        <dbReference type="Proteomes" id="UP000248066"/>
    </source>
</evidence>
<dbReference type="Pfam" id="PF14139">
    <property type="entry name" value="YpzG"/>
    <property type="match status" value="1"/>
</dbReference>
<feature type="compositionally biased region" description="Polar residues" evidence="1">
    <location>
        <begin position="53"/>
        <end position="66"/>
    </location>
</feature>
<sequence>MRACIHRTNTNLHQHWEVPVVGKGTTRQRFGLKYNDPFEDPRANPKHAFHQVNGESQQSLHNQILEVQTRKRS</sequence>
<keyword evidence="3" id="KW-1185">Reference proteome</keyword>
<dbReference type="OrthoDB" id="2691863at2"/>
<dbReference type="EMBL" id="PDOF01000002">
    <property type="protein sequence ID" value="PYZ96913.1"/>
    <property type="molecule type" value="Genomic_DNA"/>
</dbReference>
<dbReference type="Proteomes" id="UP000248066">
    <property type="component" value="Unassembled WGS sequence"/>
</dbReference>
<evidence type="ECO:0000313" key="2">
    <source>
        <dbReference type="EMBL" id="PYZ96913.1"/>
    </source>
</evidence>
<organism evidence="2 3">
    <name type="scientific">Alteribacter lacisalsi</name>
    <dbReference type="NCBI Taxonomy" id="2045244"/>
    <lineage>
        <taxon>Bacteria</taxon>
        <taxon>Bacillati</taxon>
        <taxon>Bacillota</taxon>
        <taxon>Bacilli</taxon>
        <taxon>Bacillales</taxon>
        <taxon>Bacillaceae</taxon>
        <taxon>Alteribacter</taxon>
    </lineage>
</organism>
<dbReference type="InterPro" id="IPR025413">
    <property type="entry name" value="YpzG-like"/>
</dbReference>